<dbReference type="AlphaFoldDB" id="A0A6J4HGQ8"/>
<accession>A0A6J4HGQ8</accession>
<evidence type="ECO:0000313" key="3">
    <source>
        <dbReference type="EMBL" id="CAA9223960.1"/>
    </source>
</evidence>
<dbReference type="EMBL" id="CADCTR010000186">
    <property type="protein sequence ID" value="CAA9223960.1"/>
    <property type="molecule type" value="Genomic_DNA"/>
</dbReference>
<sequence>TLAVTFFEQPVLAARIADGTIFLSMRDLCAAVGLDARSQVRRLRADEDLRDGLQRLRVTTAGGPQDQDFLILEFVPAWITGVNRNRASVAVRERLRYLRLFSIREVYNAIARTAGLPEGPSNEIEDLEDLQRYDLGIEALAQRQAALESSQDRAREAWREHEQRIRALEAQLNQPAVLSVSQRGHIYQLVQAWAQARIEHEQVSSATAFVGCWGAIKTRYKVAKYEHIPSQQYEDCVDYIKRAYLRMTGQELRLPDSDGA</sequence>
<dbReference type="InterPro" id="IPR018875">
    <property type="entry name" value="Antirepressor_Ant_N"/>
</dbReference>
<name>A0A6J4HGQ8_9CHLR</name>
<feature type="domain" description="ORF6C" evidence="2">
    <location>
        <begin position="205"/>
        <end position="244"/>
    </location>
</feature>
<dbReference type="Pfam" id="PF10552">
    <property type="entry name" value="ORF6C"/>
    <property type="match status" value="1"/>
</dbReference>
<evidence type="ECO:0000259" key="2">
    <source>
        <dbReference type="Pfam" id="PF10552"/>
    </source>
</evidence>
<organism evidence="3">
    <name type="scientific">uncultured Chloroflexia bacterium</name>
    <dbReference type="NCBI Taxonomy" id="1672391"/>
    <lineage>
        <taxon>Bacteria</taxon>
        <taxon>Bacillati</taxon>
        <taxon>Chloroflexota</taxon>
        <taxon>Chloroflexia</taxon>
        <taxon>environmental samples</taxon>
    </lineage>
</organism>
<feature type="non-terminal residue" evidence="3">
    <location>
        <position position="1"/>
    </location>
</feature>
<evidence type="ECO:0008006" key="4">
    <source>
        <dbReference type="Google" id="ProtNLM"/>
    </source>
</evidence>
<dbReference type="Pfam" id="PF10547">
    <property type="entry name" value="P22_AR_N"/>
    <property type="match status" value="1"/>
</dbReference>
<feature type="domain" description="Antirepressor protein ant N-terminal" evidence="1">
    <location>
        <begin position="4"/>
        <end position="96"/>
    </location>
</feature>
<dbReference type="InterPro" id="IPR018878">
    <property type="entry name" value="ORF6C_dom"/>
</dbReference>
<proteinExistence type="predicted"/>
<reference evidence="3" key="1">
    <citation type="submission" date="2020-02" db="EMBL/GenBank/DDBJ databases">
        <authorList>
            <person name="Meier V. D."/>
        </authorList>
    </citation>
    <scope>NUCLEOTIDE SEQUENCE</scope>
    <source>
        <strain evidence="3">AVDCRST_MAG93</strain>
    </source>
</reference>
<gene>
    <name evidence="3" type="ORF">AVDCRST_MAG93-573</name>
</gene>
<evidence type="ECO:0000259" key="1">
    <source>
        <dbReference type="Pfam" id="PF10547"/>
    </source>
</evidence>
<protein>
    <recommendedName>
        <fullName evidence="4">Antirepressor protein ant N-terminal domain-containing protein</fullName>
    </recommendedName>
</protein>